<dbReference type="EMBL" id="BMAW01066365">
    <property type="protein sequence ID" value="GFT54730.1"/>
    <property type="molecule type" value="Genomic_DNA"/>
</dbReference>
<evidence type="ECO:0000313" key="2">
    <source>
        <dbReference type="Proteomes" id="UP000887013"/>
    </source>
</evidence>
<keyword evidence="2" id="KW-1185">Reference proteome</keyword>
<name>A0A8X6P8L2_NEPPI</name>
<evidence type="ECO:0000313" key="1">
    <source>
        <dbReference type="EMBL" id="GFT54730.1"/>
    </source>
</evidence>
<proteinExistence type="predicted"/>
<comment type="caution">
    <text evidence="1">The sequence shown here is derived from an EMBL/GenBank/DDBJ whole genome shotgun (WGS) entry which is preliminary data.</text>
</comment>
<organism evidence="1 2">
    <name type="scientific">Nephila pilipes</name>
    <name type="common">Giant wood spider</name>
    <name type="synonym">Nephila maculata</name>
    <dbReference type="NCBI Taxonomy" id="299642"/>
    <lineage>
        <taxon>Eukaryota</taxon>
        <taxon>Metazoa</taxon>
        <taxon>Ecdysozoa</taxon>
        <taxon>Arthropoda</taxon>
        <taxon>Chelicerata</taxon>
        <taxon>Arachnida</taxon>
        <taxon>Araneae</taxon>
        <taxon>Araneomorphae</taxon>
        <taxon>Entelegynae</taxon>
        <taxon>Araneoidea</taxon>
        <taxon>Nephilidae</taxon>
        <taxon>Nephila</taxon>
    </lineage>
</organism>
<dbReference type="Proteomes" id="UP000887013">
    <property type="component" value="Unassembled WGS sequence"/>
</dbReference>
<accession>A0A8X6P8L2</accession>
<protein>
    <submittedName>
        <fullName evidence="1">Uncharacterized protein</fullName>
    </submittedName>
</protein>
<dbReference type="AlphaFoldDB" id="A0A8X6P8L2"/>
<gene>
    <name evidence="1" type="ORF">NPIL_646201</name>
</gene>
<reference evidence="1" key="1">
    <citation type="submission" date="2020-08" db="EMBL/GenBank/DDBJ databases">
        <title>Multicomponent nature underlies the extraordinary mechanical properties of spider dragline silk.</title>
        <authorList>
            <person name="Kono N."/>
            <person name="Nakamura H."/>
            <person name="Mori M."/>
            <person name="Yoshida Y."/>
            <person name="Ohtoshi R."/>
            <person name="Malay A.D."/>
            <person name="Moran D.A.P."/>
            <person name="Tomita M."/>
            <person name="Numata K."/>
            <person name="Arakawa K."/>
        </authorList>
    </citation>
    <scope>NUCLEOTIDE SEQUENCE</scope>
</reference>
<sequence>MKEWTNLNIFIGCSSWSRKKGSDPAEDHVNPLFAYRKLKERYSANLMQQTIELLICFLLFHMDSCEFKIFLQCGGQLPCPHRDHSKRKAILRLSGQRKSQISSISAISNMLRRIEGQ</sequence>